<evidence type="ECO:0000256" key="3">
    <source>
        <dbReference type="ARBA" id="ARBA00023163"/>
    </source>
</evidence>
<dbReference type="RefSeq" id="WP_013660818.1">
    <property type="nucleotide sequence ID" value="NC_015276.1"/>
</dbReference>
<dbReference type="Pfam" id="PF01614">
    <property type="entry name" value="IclR_C"/>
    <property type="match status" value="1"/>
</dbReference>
<dbReference type="GO" id="GO:0045892">
    <property type="term" value="P:negative regulation of DNA-templated transcription"/>
    <property type="evidence" value="ECO:0007669"/>
    <property type="project" value="TreeGrafter"/>
</dbReference>
<evidence type="ECO:0000313" key="6">
    <source>
        <dbReference type="EMBL" id="ADZ90913.1"/>
    </source>
</evidence>
<evidence type="ECO:0000256" key="1">
    <source>
        <dbReference type="ARBA" id="ARBA00023015"/>
    </source>
</evidence>
<dbReference type="PROSITE" id="PS51077">
    <property type="entry name" value="HTH_ICLR"/>
    <property type="match status" value="1"/>
</dbReference>
<dbReference type="PANTHER" id="PTHR30136">
    <property type="entry name" value="HELIX-TURN-HELIX TRANSCRIPTIONAL REGULATOR, ICLR FAMILY"/>
    <property type="match status" value="1"/>
</dbReference>
<accession>F2JZQ9</accession>
<keyword evidence="2" id="KW-0238">DNA-binding</keyword>
<dbReference type="InterPro" id="IPR005471">
    <property type="entry name" value="Tscrpt_reg_IclR_N"/>
</dbReference>
<evidence type="ECO:0000256" key="2">
    <source>
        <dbReference type="ARBA" id="ARBA00023125"/>
    </source>
</evidence>
<dbReference type="eggNOG" id="COG1414">
    <property type="taxonomic scope" value="Bacteria"/>
</dbReference>
<dbReference type="KEGG" id="mme:Marme_1650"/>
<dbReference type="EMBL" id="CP002583">
    <property type="protein sequence ID" value="ADZ90913.1"/>
    <property type="molecule type" value="Genomic_DNA"/>
</dbReference>
<name>F2JZQ9_MARM1</name>
<dbReference type="STRING" id="717774.Marme_1650"/>
<dbReference type="InterPro" id="IPR029016">
    <property type="entry name" value="GAF-like_dom_sf"/>
</dbReference>
<dbReference type="PATRIC" id="fig|717774.3.peg.1714"/>
<dbReference type="GO" id="GO:0003700">
    <property type="term" value="F:DNA-binding transcription factor activity"/>
    <property type="evidence" value="ECO:0007669"/>
    <property type="project" value="TreeGrafter"/>
</dbReference>
<dbReference type="InterPro" id="IPR014757">
    <property type="entry name" value="Tscrpt_reg_IclR_C"/>
</dbReference>
<dbReference type="Gene3D" id="3.30.450.40">
    <property type="match status" value="1"/>
</dbReference>
<evidence type="ECO:0000259" key="5">
    <source>
        <dbReference type="PROSITE" id="PS51078"/>
    </source>
</evidence>
<feature type="domain" description="IclR-ED" evidence="5">
    <location>
        <begin position="68"/>
        <end position="256"/>
    </location>
</feature>
<dbReference type="PANTHER" id="PTHR30136:SF35">
    <property type="entry name" value="HTH-TYPE TRANSCRIPTIONAL REGULATOR RV1719"/>
    <property type="match status" value="1"/>
</dbReference>
<keyword evidence="3" id="KW-0804">Transcription</keyword>
<dbReference type="HOGENOM" id="CLU_062618_4_0_6"/>
<dbReference type="Pfam" id="PF09339">
    <property type="entry name" value="HTH_IclR"/>
    <property type="match status" value="1"/>
</dbReference>
<dbReference type="InterPro" id="IPR036390">
    <property type="entry name" value="WH_DNA-bd_sf"/>
</dbReference>
<proteinExistence type="predicted"/>
<dbReference type="InterPro" id="IPR036388">
    <property type="entry name" value="WH-like_DNA-bd_sf"/>
</dbReference>
<keyword evidence="7" id="KW-1185">Reference proteome</keyword>
<feature type="domain" description="HTH iclR-type" evidence="4">
    <location>
        <begin position="6"/>
        <end position="67"/>
    </location>
</feature>
<organism evidence="6 7">
    <name type="scientific">Marinomonas mediterranea (strain ATCC 700492 / JCM 21426 / NBRC 103028 / MMB-1)</name>
    <dbReference type="NCBI Taxonomy" id="717774"/>
    <lineage>
        <taxon>Bacteria</taxon>
        <taxon>Pseudomonadati</taxon>
        <taxon>Pseudomonadota</taxon>
        <taxon>Gammaproteobacteria</taxon>
        <taxon>Oceanospirillales</taxon>
        <taxon>Oceanospirillaceae</taxon>
        <taxon>Marinomonas</taxon>
    </lineage>
</organism>
<dbReference type="Proteomes" id="UP000001062">
    <property type="component" value="Chromosome"/>
</dbReference>
<evidence type="ECO:0000259" key="4">
    <source>
        <dbReference type="PROSITE" id="PS51077"/>
    </source>
</evidence>
<dbReference type="OrthoDB" id="9807558at2"/>
<sequence>MINENTLLVGKVALILSNLSSSRKGVRLKTLVLESGIAHASVHRILSDLKEVGFVQQLPDKSYQLGPALFTLGLSAPSPIHDMDKLKEYAQELADDCGDLVYVSLKQLNGVRYIIACKGDSPILPNTIQQGDYKPFTASYSGIVLLSYLDEEQQRSWIHKPQLDAPLEWVDEHRFSLQRNIPKMIKEMKDKQYIYAQDLVLPGVSGISTVIPSKNSKLPYMTVSISATSDRLNKETAMKLVPKLLNTAKKMSTLIH</sequence>
<evidence type="ECO:0000313" key="7">
    <source>
        <dbReference type="Proteomes" id="UP000001062"/>
    </source>
</evidence>
<keyword evidence="1" id="KW-0805">Transcription regulation</keyword>
<dbReference type="GO" id="GO:0003677">
    <property type="term" value="F:DNA binding"/>
    <property type="evidence" value="ECO:0007669"/>
    <property type="project" value="UniProtKB-KW"/>
</dbReference>
<dbReference type="AlphaFoldDB" id="F2JZQ9"/>
<dbReference type="PROSITE" id="PS51078">
    <property type="entry name" value="ICLR_ED"/>
    <property type="match status" value="1"/>
</dbReference>
<dbReference type="SMART" id="SM00346">
    <property type="entry name" value="HTH_ICLR"/>
    <property type="match status" value="1"/>
</dbReference>
<dbReference type="SUPFAM" id="SSF46785">
    <property type="entry name" value="Winged helix' DNA-binding domain"/>
    <property type="match status" value="1"/>
</dbReference>
<gene>
    <name evidence="6" type="ordered locus">Marme_1650</name>
</gene>
<reference evidence="6 7" key="1">
    <citation type="journal article" date="2012" name="Stand. Genomic Sci.">
        <title>Complete genome sequence of the melanogenic marine bacterium Marinomonas mediterranea type strain (MMB-1(T)).</title>
        <authorList>
            <person name="Lucas-Elio P."/>
            <person name="Goodwin L."/>
            <person name="Woyke T."/>
            <person name="Pitluck S."/>
            <person name="Nolan M."/>
            <person name="Kyrpides N.C."/>
            <person name="Detter J.C."/>
            <person name="Copeland A."/>
            <person name="Teshima H."/>
            <person name="Bruce D."/>
            <person name="Detter C."/>
            <person name="Tapia R."/>
            <person name="Han S."/>
            <person name="Land M.L."/>
            <person name="Ivanova N."/>
            <person name="Mikhailova N."/>
            <person name="Johnston A.W."/>
            <person name="Sanchez-Amat A."/>
        </authorList>
    </citation>
    <scope>NUCLEOTIDE SEQUENCE [LARGE SCALE GENOMIC DNA]</scope>
    <source>
        <strain evidence="7">ATCC 700492 / JCM 21426 / NBRC 103028 / MMB-1</strain>
    </source>
</reference>
<dbReference type="SUPFAM" id="SSF55781">
    <property type="entry name" value="GAF domain-like"/>
    <property type="match status" value="1"/>
</dbReference>
<dbReference type="InterPro" id="IPR050707">
    <property type="entry name" value="HTH_MetabolicPath_Reg"/>
</dbReference>
<protein>
    <submittedName>
        <fullName evidence="6">Transcriptional regulator, IclR family</fullName>
    </submittedName>
</protein>
<dbReference type="Gene3D" id="1.10.10.10">
    <property type="entry name" value="Winged helix-like DNA-binding domain superfamily/Winged helix DNA-binding domain"/>
    <property type="match status" value="1"/>
</dbReference>